<protein>
    <submittedName>
        <fullName evidence="1">Uncharacterized protein</fullName>
    </submittedName>
</protein>
<dbReference type="Proteomes" id="UP000828390">
    <property type="component" value="Unassembled WGS sequence"/>
</dbReference>
<name>A0A9D4HA26_DREPO</name>
<reference evidence="1" key="2">
    <citation type="submission" date="2020-11" db="EMBL/GenBank/DDBJ databases">
        <authorList>
            <person name="McCartney M.A."/>
            <person name="Auch B."/>
            <person name="Kono T."/>
            <person name="Mallez S."/>
            <person name="Becker A."/>
            <person name="Gohl D.M."/>
            <person name="Silverstein K.A.T."/>
            <person name="Koren S."/>
            <person name="Bechman K.B."/>
            <person name="Herman A."/>
            <person name="Abrahante J.E."/>
            <person name="Garbe J."/>
        </authorList>
    </citation>
    <scope>NUCLEOTIDE SEQUENCE</scope>
    <source>
        <strain evidence="1">Duluth1</strain>
        <tissue evidence="1">Whole animal</tissue>
    </source>
</reference>
<comment type="caution">
    <text evidence="1">The sequence shown here is derived from an EMBL/GenBank/DDBJ whole genome shotgun (WGS) entry which is preliminary data.</text>
</comment>
<reference evidence="1" key="1">
    <citation type="journal article" date="2019" name="bioRxiv">
        <title>The Genome of the Zebra Mussel, Dreissena polymorpha: A Resource for Invasive Species Research.</title>
        <authorList>
            <person name="McCartney M.A."/>
            <person name="Auch B."/>
            <person name="Kono T."/>
            <person name="Mallez S."/>
            <person name="Zhang Y."/>
            <person name="Obille A."/>
            <person name="Becker A."/>
            <person name="Abrahante J.E."/>
            <person name="Garbe J."/>
            <person name="Badalamenti J.P."/>
            <person name="Herman A."/>
            <person name="Mangelson H."/>
            <person name="Liachko I."/>
            <person name="Sullivan S."/>
            <person name="Sone E.D."/>
            <person name="Koren S."/>
            <person name="Silverstein K.A.T."/>
            <person name="Beckman K.B."/>
            <person name="Gohl D.M."/>
        </authorList>
    </citation>
    <scope>NUCLEOTIDE SEQUENCE</scope>
    <source>
        <strain evidence="1">Duluth1</strain>
        <tissue evidence="1">Whole animal</tissue>
    </source>
</reference>
<dbReference type="EMBL" id="JAIWYP010000014">
    <property type="protein sequence ID" value="KAH3713111.1"/>
    <property type="molecule type" value="Genomic_DNA"/>
</dbReference>
<dbReference type="AlphaFoldDB" id="A0A9D4HA26"/>
<evidence type="ECO:0000313" key="1">
    <source>
        <dbReference type="EMBL" id="KAH3713111.1"/>
    </source>
</evidence>
<sequence length="99" mass="11479">MYYNAEDCGESRCIAIGPIKSRTDDLLQYGRLRRKSMYHDWSDQSDVYSSYQSYQSYQRVKDVLNQNKLITTKLSVPGAKVCVVAIRCHCVLCSVFVRR</sequence>
<organism evidence="1 2">
    <name type="scientific">Dreissena polymorpha</name>
    <name type="common">Zebra mussel</name>
    <name type="synonym">Mytilus polymorpha</name>
    <dbReference type="NCBI Taxonomy" id="45954"/>
    <lineage>
        <taxon>Eukaryota</taxon>
        <taxon>Metazoa</taxon>
        <taxon>Spiralia</taxon>
        <taxon>Lophotrochozoa</taxon>
        <taxon>Mollusca</taxon>
        <taxon>Bivalvia</taxon>
        <taxon>Autobranchia</taxon>
        <taxon>Heteroconchia</taxon>
        <taxon>Euheterodonta</taxon>
        <taxon>Imparidentia</taxon>
        <taxon>Neoheterodontei</taxon>
        <taxon>Myida</taxon>
        <taxon>Dreissenoidea</taxon>
        <taxon>Dreissenidae</taxon>
        <taxon>Dreissena</taxon>
    </lineage>
</organism>
<gene>
    <name evidence="1" type="ORF">DPMN_072877</name>
</gene>
<keyword evidence="2" id="KW-1185">Reference proteome</keyword>
<accession>A0A9D4HA26</accession>
<evidence type="ECO:0000313" key="2">
    <source>
        <dbReference type="Proteomes" id="UP000828390"/>
    </source>
</evidence>
<proteinExistence type="predicted"/>